<gene>
    <name evidence="9" type="ORF">ACJRO7_003531</name>
</gene>
<keyword evidence="5" id="KW-0378">Hydrolase</keyword>
<name>A0ABD3IWZ6_EUCGL</name>
<dbReference type="Pfam" id="PF00850">
    <property type="entry name" value="Hist_deacetyl"/>
    <property type="match status" value="1"/>
</dbReference>
<evidence type="ECO:0000313" key="10">
    <source>
        <dbReference type="Proteomes" id="UP001634007"/>
    </source>
</evidence>
<protein>
    <recommendedName>
        <fullName evidence="8">Histone deacetylase domain-containing protein</fullName>
    </recommendedName>
</protein>
<proteinExistence type="inferred from homology"/>
<keyword evidence="3" id="KW-0678">Repressor</keyword>
<evidence type="ECO:0000256" key="6">
    <source>
        <dbReference type="ARBA" id="ARBA00022833"/>
    </source>
</evidence>
<dbReference type="EMBL" id="JBJKBG010000010">
    <property type="protein sequence ID" value="KAL3718405.1"/>
    <property type="molecule type" value="Genomic_DNA"/>
</dbReference>
<dbReference type="PANTHER" id="PTHR10625">
    <property type="entry name" value="HISTONE DEACETYLASE HDAC1-RELATED"/>
    <property type="match status" value="1"/>
</dbReference>
<dbReference type="GO" id="GO:0006325">
    <property type="term" value="P:chromatin organization"/>
    <property type="evidence" value="ECO:0007669"/>
    <property type="project" value="UniProtKB-KW"/>
</dbReference>
<organism evidence="9 10">
    <name type="scientific">Eucalyptus globulus</name>
    <name type="common">Tasmanian blue gum</name>
    <dbReference type="NCBI Taxonomy" id="34317"/>
    <lineage>
        <taxon>Eukaryota</taxon>
        <taxon>Viridiplantae</taxon>
        <taxon>Streptophyta</taxon>
        <taxon>Embryophyta</taxon>
        <taxon>Tracheophyta</taxon>
        <taxon>Spermatophyta</taxon>
        <taxon>Magnoliopsida</taxon>
        <taxon>eudicotyledons</taxon>
        <taxon>Gunneridae</taxon>
        <taxon>Pentapetalae</taxon>
        <taxon>rosids</taxon>
        <taxon>malvids</taxon>
        <taxon>Myrtales</taxon>
        <taxon>Myrtaceae</taxon>
        <taxon>Myrtoideae</taxon>
        <taxon>Eucalypteae</taxon>
        <taxon>Eucalyptus</taxon>
    </lineage>
</organism>
<comment type="cofactor">
    <cofactor evidence="1">
        <name>Zn(2+)</name>
        <dbReference type="ChEBI" id="CHEBI:29105"/>
    </cofactor>
</comment>
<dbReference type="InterPro" id="IPR037138">
    <property type="entry name" value="His_deacetylse_dom_sf"/>
</dbReference>
<evidence type="ECO:0000256" key="7">
    <source>
        <dbReference type="ARBA" id="ARBA00022853"/>
    </source>
</evidence>
<dbReference type="SUPFAM" id="SSF52768">
    <property type="entry name" value="Arginase/deacetylase"/>
    <property type="match status" value="1"/>
</dbReference>
<dbReference type="PANTHER" id="PTHR10625:SF17">
    <property type="entry name" value="HISTONE DEACETYLASE 8"/>
    <property type="match status" value="1"/>
</dbReference>
<dbReference type="Gene3D" id="3.40.800.20">
    <property type="entry name" value="Histone deacetylase domain"/>
    <property type="match status" value="1"/>
</dbReference>
<feature type="domain" description="Histone deacetylase" evidence="8">
    <location>
        <begin position="89"/>
        <end position="160"/>
    </location>
</feature>
<evidence type="ECO:0000256" key="4">
    <source>
        <dbReference type="ARBA" id="ARBA00022723"/>
    </source>
</evidence>
<comment type="caution">
    <text evidence="9">The sequence shown here is derived from an EMBL/GenBank/DDBJ whole genome shotgun (WGS) entry which is preliminary data.</text>
</comment>
<keyword evidence="4" id="KW-0479">Metal-binding</keyword>
<dbReference type="GO" id="GO:0016787">
    <property type="term" value="F:hydrolase activity"/>
    <property type="evidence" value="ECO:0007669"/>
    <property type="project" value="UniProtKB-KW"/>
</dbReference>
<comment type="similarity">
    <text evidence="2">Belongs to the histone deacetylase family.</text>
</comment>
<evidence type="ECO:0000259" key="8">
    <source>
        <dbReference type="Pfam" id="PF00850"/>
    </source>
</evidence>
<reference evidence="9 10" key="1">
    <citation type="submission" date="2024-11" db="EMBL/GenBank/DDBJ databases">
        <title>Chromosome-level genome assembly of Eucalyptus globulus Labill. provides insights into its genome evolution.</title>
        <authorList>
            <person name="Li X."/>
        </authorList>
    </citation>
    <scope>NUCLEOTIDE SEQUENCE [LARGE SCALE GENOMIC DNA]</scope>
    <source>
        <strain evidence="9">CL2024</strain>
        <tissue evidence="9">Fresh tender leaves</tissue>
    </source>
</reference>
<keyword evidence="7" id="KW-0156">Chromatin regulator</keyword>
<dbReference type="PRINTS" id="PR01270">
    <property type="entry name" value="HDASUPER"/>
</dbReference>
<dbReference type="AlphaFoldDB" id="A0ABD3IWZ6"/>
<evidence type="ECO:0000256" key="1">
    <source>
        <dbReference type="ARBA" id="ARBA00001947"/>
    </source>
</evidence>
<accession>A0ABD3IWZ6</accession>
<dbReference type="InterPro" id="IPR023696">
    <property type="entry name" value="Ureohydrolase_dom_sf"/>
</dbReference>
<evidence type="ECO:0000256" key="3">
    <source>
        <dbReference type="ARBA" id="ARBA00022491"/>
    </source>
</evidence>
<sequence length="271" mass="29639">MAASSSPSMNRFDAFWHDGMLNPTWVGASIRDPDSVRNMVSILKRGSISPFISWHNATPALISQLLSFHSTGTSGSQLGKVLCCGTFLGTFLEPCSWDTELLAVGNMLSTMKHILNSKGCHMRPPGHHAQPSQANGYCLLNNAGLAVRLALDSWCKSVVIRSNDVVTMSLHINHWLCGPSHPQSGCEMRYKYAMTELVVLTMESFKPEMVFLVVGQNSSVVSSLADRHSGGRILIVQEGEYHPEGFLDLPDPLSADPVTYYPEDEAFPGTL</sequence>
<dbReference type="InterPro" id="IPR000286">
    <property type="entry name" value="HDACs"/>
</dbReference>
<dbReference type="Proteomes" id="UP001634007">
    <property type="component" value="Unassembled WGS sequence"/>
</dbReference>
<evidence type="ECO:0000256" key="5">
    <source>
        <dbReference type="ARBA" id="ARBA00022801"/>
    </source>
</evidence>
<evidence type="ECO:0000313" key="9">
    <source>
        <dbReference type="EMBL" id="KAL3718405.1"/>
    </source>
</evidence>
<dbReference type="InterPro" id="IPR023801">
    <property type="entry name" value="His_deacetylse_dom"/>
</dbReference>
<dbReference type="GO" id="GO:0046872">
    <property type="term" value="F:metal ion binding"/>
    <property type="evidence" value="ECO:0007669"/>
    <property type="project" value="UniProtKB-KW"/>
</dbReference>
<keyword evidence="6" id="KW-0862">Zinc</keyword>
<evidence type="ECO:0000256" key="2">
    <source>
        <dbReference type="ARBA" id="ARBA00005947"/>
    </source>
</evidence>
<keyword evidence="10" id="KW-1185">Reference proteome</keyword>